<protein>
    <submittedName>
        <fullName evidence="1">Phage major tail protein</fullName>
    </submittedName>
</protein>
<name>A0A0F7L450_9VIRU</name>
<evidence type="ECO:0000313" key="1">
    <source>
        <dbReference type="EMBL" id="AKH46252.1"/>
    </source>
</evidence>
<reference evidence="1" key="1">
    <citation type="journal article" date="2015" name="Front. Microbiol.">
        <title>Combining genomic sequencing methods to explore viral diversity and reveal potential virus-host interactions.</title>
        <authorList>
            <person name="Chow C.E."/>
            <person name="Winget D.M."/>
            <person name="White R.A.III."/>
            <person name="Hallam S.J."/>
            <person name="Suttle C.A."/>
        </authorList>
    </citation>
    <scope>NUCLEOTIDE SEQUENCE</scope>
    <source>
        <strain evidence="1">Anoxic3_5</strain>
    </source>
</reference>
<dbReference type="Pfam" id="PF06199">
    <property type="entry name" value="Phage_tail_2"/>
    <property type="match status" value="1"/>
</dbReference>
<dbReference type="InterPro" id="IPR011855">
    <property type="entry name" value="Phgtail_TP901_1"/>
</dbReference>
<proteinExistence type="predicted"/>
<organism evidence="1">
    <name type="scientific">uncultured marine virus</name>
    <dbReference type="NCBI Taxonomy" id="186617"/>
    <lineage>
        <taxon>Viruses</taxon>
        <taxon>environmental samples</taxon>
    </lineage>
</organism>
<accession>A0A0F7L450</accession>
<dbReference type="EMBL" id="KR029580">
    <property type="protein sequence ID" value="AKH46252.1"/>
    <property type="molecule type" value="Genomic_DNA"/>
</dbReference>
<reference evidence="1" key="2">
    <citation type="submission" date="2015-03" db="EMBL/GenBank/DDBJ databases">
        <authorList>
            <person name="Chow C.-E.T."/>
            <person name="Winget D.M."/>
            <person name="White R.A.III."/>
            <person name="Hallam S.J."/>
            <person name="Suttle C.A."/>
        </authorList>
    </citation>
    <scope>NUCLEOTIDE SEQUENCE</scope>
    <source>
        <strain evidence="1">Anoxic3_5</strain>
    </source>
</reference>
<sequence length="141" mass="14678">MRSYNMGAASRDLLIKKGATRLAGINSKTITCASEPIDITTDEDGGFRLLLDKAGTETLDISFSGITKDTVLRGLILTGGSKLLNDITIEYPPVGGQTTGDSITGDFYLSGVNETGGGSDGAIEFDGTLMSSGPWTYTEGA</sequence>